<evidence type="ECO:0000313" key="1">
    <source>
        <dbReference type="EMBL" id="MPM41170.1"/>
    </source>
</evidence>
<name>A0A644ZJV7_9ZZZZ</name>
<proteinExistence type="predicted"/>
<dbReference type="AlphaFoldDB" id="A0A644ZJV7"/>
<comment type="caution">
    <text evidence="1">The sequence shown here is derived from an EMBL/GenBank/DDBJ whole genome shotgun (WGS) entry which is preliminary data.</text>
</comment>
<protein>
    <submittedName>
        <fullName evidence="1">Uncharacterized protein</fullName>
    </submittedName>
</protein>
<sequence length="55" mass="6570">MNLNKFYLKTIYFYVNIFTLKKLSESFLENVYINKISVANLIIVNFRKHLPDGKI</sequence>
<dbReference type="EMBL" id="VSSQ01009269">
    <property type="protein sequence ID" value="MPM41170.1"/>
    <property type="molecule type" value="Genomic_DNA"/>
</dbReference>
<reference evidence="1" key="1">
    <citation type="submission" date="2019-08" db="EMBL/GenBank/DDBJ databases">
        <authorList>
            <person name="Kucharzyk K."/>
            <person name="Murdoch R.W."/>
            <person name="Higgins S."/>
            <person name="Loffler F."/>
        </authorList>
    </citation>
    <scope>NUCLEOTIDE SEQUENCE</scope>
</reference>
<gene>
    <name evidence="1" type="ORF">SDC9_87820</name>
</gene>
<accession>A0A644ZJV7</accession>
<organism evidence="1">
    <name type="scientific">bioreactor metagenome</name>
    <dbReference type="NCBI Taxonomy" id="1076179"/>
    <lineage>
        <taxon>unclassified sequences</taxon>
        <taxon>metagenomes</taxon>
        <taxon>ecological metagenomes</taxon>
    </lineage>
</organism>